<dbReference type="GO" id="GO:0016491">
    <property type="term" value="F:oxidoreductase activity"/>
    <property type="evidence" value="ECO:0007669"/>
    <property type="project" value="UniProtKB-KW"/>
</dbReference>
<dbReference type="InterPro" id="IPR043144">
    <property type="entry name" value="Mal/L-sulf/L-lact_DH-like_ah"/>
</dbReference>
<dbReference type="Pfam" id="PF02615">
    <property type="entry name" value="Ldh_2"/>
    <property type="match status" value="1"/>
</dbReference>
<evidence type="ECO:0000313" key="3">
    <source>
        <dbReference type="EMBL" id="APH73741.1"/>
    </source>
</evidence>
<dbReference type="Gene3D" id="3.30.1370.60">
    <property type="entry name" value="Hypothetical oxidoreductase yiak, domain 2"/>
    <property type="match status" value="1"/>
</dbReference>
<dbReference type="AlphaFoldDB" id="A0A1L3SWL7"/>
<comment type="similarity">
    <text evidence="1">Belongs to the LDH2/MDH2 oxidoreductase family.</text>
</comment>
<organism evidence="3 4">
    <name type="scientific">Aquibium oceanicum</name>
    <dbReference type="NCBI Taxonomy" id="1670800"/>
    <lineage>
        <taxon>Bacteria</taxon>
        <taxon>Pseudomonadati</taxon>
        <taxon>Pseudomonadota</taxon>
        <taxon>Alphaproteobacteria</taxon>
        <taxon>Hyphomicrobiales</taxon>
        <taxon>Phyllobacteriaceae</taxon>
        <taxon>Aquibium</taxon>
    </lineage>
</organism>
<name>A0A1L3SWL7_9HYPH</name>
<dbReference type="Proteomes" id="UP000182840">
    <property type="component" value="Chromosome"/>
</dbReference>
<reference evidence="4" key="1">
    <citation type="submission" date="2016-11" db="EMBL/GenBank/DDBJ databases">
        <title>Mesorhizobium oceanicum sp. nov., isolated from deep seawater in South China Sea.</title>
        <authorList>
            <person name="Fu G.-Y."/>
        </authorList>
    </citation>
    <scope>NUCLEOTIDE SEQUENCE [LARGE SCALE GENOMIC DNA]</scope>
    <source>
        <strain evidence="4">B7</strain>
    </source>
</reference>
<dbReference type="EMBL" id="CP018171">
    <property type="protein sequence ID" value="APH73741.1"/>
    <property type="molecule type" value="Genomic_DNA"/>
</dbReference>
<dbReference type="STRING" id="1670800.BSQ44_21945"/>
<gene>
    <name evidence="3" type="ORF">BSQ44_21945</name>
</gene>
<protein>
    <recommendedName>
        <fullName evidence="5">Lactate dehydrogenase</fullName>
    </recommendedName>
</protein>
<proteinExistence type="inferred from homology"/>
<evidence type="ECO:0000313" key="4">
    <source>
        <dbReference type="Proteomes" id="UP000182840"/>
    </source>
</evidence>
<dbReference type="RefSeq" id="WP_072607204.1">
    <property type="nucleotide sequence ID" value="NZ_CP018171.1"/>
</dbReference>
<dbReference type="InterPro" id="IPR003767">
    <property type="entry name" value="Malate/L-lactate_DH-like"/>
</dbReference>
<keyword evidence="4" id="KW-1185">Reference proteome</keyword>
<dbReference type="InterPro" id="IPR036111">
    <property type="entry name" value="Mal/L-sulfo/L-lacto_DH-like_sf"/>
</dbReference>
<dbReference type="PANTHER" id="PTHR11091">
    <property type="entry name" value="OXIDOREDUCTASE-RELATED"/>
    <property type="match status" value="1"/>
</dbReference>
<dbReference type="PANTHER" id="PTHR11091:SF0">
    <property type="entry name" value="MALATE DEHYDROGENASE"/>
    <property type="match status" value="1"/>
</dbReference>
<dbReference type="InterPro" id="IPR043143">
    <property type="entry name" value="Mal/L-sulf/L-lact_DH-like_NADP"/>
</dbReference>
<sequence>MKENASTFDAEALRACCARLLEAAGLPSDRANVVADVFVEGELLGYRTHGLKRMSSNLEWLQSGETSRDGEIRIVNAGNAVEHWDAGFLPGPWVVTSAVERASDMARSHGTGTIAISRSQHIACLAAYLMKATAKGQLVIIMASTPSESTVAPHGGTDRVFSCNPLAAGIPTSGDPILIDTSASMSAMGPLYRAHEAGKQMDVAGIVLPDGTASADPASYFDEDGAILPAGGLEQGYKGYALAILIEALSAALTGYGRATPASAKDGEANSVFVQVIDPAHFGGAEGFSRQMSWLGEACRASNVASGKDAVRMPGDRALAVRRQQMREGVSVAPAILAELRRWGALLGVEAI</sequence>
<dbReference type="Gene3D" id="1.10.1530.10">
    <property type="match status" value="1"/>
</dbReference>
<evidence type="ECO:0000256" key="2">
    <source>
        <dbReference type="ARBA" id="ARBA00023002"/>
    </source>
</evidence>
<keyword evidence="2" id="KW-0560">Oxidoreductase</keyword>
<evidence type="ECO:0008006" key="5">
    <source>
        <dbReference type="Google" id="ProtNLM"/>
    </source>
</evidence>
<dbReference type="OrthoDB" id="9811519at2"/>
<dbReference type="SUPFAM" id="SSF89733">
    <property type="entry name" value="L-sulfolactate dehydrogenase-like"/>
    <property type="match status" value="1"/>
</dbReference>
<evidence type="ECO:0000256" key="1">
    <source>
        <dbReference type="ARBA" id="ARBA00006056"/>
    </source>
</evidence>
<accession>A0A1L3SWL7</accession>
<dbReference type="KEGG" id="meso:BSQ44_21945"/>